<feature type="region of interest" description="Disordered" evidence="8">
    <location>
        <begin position="1176"/>
        <end position="1202"/>
    </location>
</feature>
<dbReference type="GO" id="GO:0016579">
    <property type="term" value="P:protein deubiquitination"/>
    <property type="evidence" value="ECO:0007669"/>
    <property type="project" value="InterPro"/>
</dbReference>
<keyword evidence="7" id="KW-0788">Thiol protease</keyword>
<dbReference type="InterPro" id="IPR018200">
    <property type="entry name" value="USP_CS"/>
</dbReference>
<dbReference type="PROSITE" id="PS51283">
    <property type="entry name" value="DUSP"/>
    <property type="match status" value="1"/>
</dbReference>
<accession>A0A165MH88</accession>
<evidence type="ECO:0000256" key="1">
    <source>
        <dbReference type="ARBA" id="ARBA00000707"/>
    </source>
</evidence>
<reference evidence="11 12" key="1">
    <citation type="journal article" date="2016" name="Mol. Biol. Evol.">
        <title>Comparative Genomics of Early-Diverging Mushroom-Forming Fungi Provides Insights into the Origins of Lignocellulose Decay Capabilities.</title>
        <authorList>
            <person name="Nagy L.G."/>
            <person name="Riley R."/>
            <person name="Tritt A."/>
            <person name="Adam C."/>
            <person name="Daum C."/>
            <person name="Floudas D."/>
            <person name="Sun H."/>
            <person name="Yadav J.S."/>
            <person name="Pangilinan J."/>
            <person name="Larsson K.H."/>
            <person name="Matsuura K."/>
            <person name="Barry K."/>
            <person name="Labutti K."/>
            <person name="Kuo R."/>
            <person name="Ohm R.A."/>
            <person name="Bhattacharya S.S."/>
            <person name="Shirouzu T."/>
            <person name="Yoshinaga Y."/>
            <person name="Martin F.M."/>
            <person name="Grigoriev I.V."/>
            <person name="Hibbett D.S."/>
        </authorList>
    </citation>
    <scope>NUCLEOTIDE SEQUENCE [LARGE SCALE GENOMIC DNA]</scope>
    <source>
        <strain evidence="11 12">HHB14362 ss-1</strain>
    </source>
</reference>
<evidence type="ECO:0000259" key="9">
    <source>
        <dbReference type="PROSITE" id="PS50235"/>
    </source>
</evidence>
<feature type="domain" description="DUSP" evidence="10">
    <location>
        <begin position="98"/>
        <end position="203"/>
    </location>
</feature>
<feature type="region of interest" description="Disordered" evidence="8">
    <location>
        <begin position="1121"/>
        <end position="1146"/>
    </location>
</feature>
<feature type="compositionally biased region" description="Low complexity" evidence="8">
    <location>
        <begin position="1273"/>
        <end position="1303"/>
    </location>
</feature>
<dbReference type="EMBL" id="KV425689">
    <property type="protein sequence ID" value="KZT18330.1"/>
    <property type="molecule type" value="Genomic_DNA"/>
</dbReference>
<dbReference type="GO" id="GO:0006508">
    <property type="term" value="P:proteolysis"/>
    <property type="evidence" value="ECO:0007669"/>
    <property type="project" value="UniProtKB-KW"/>
</dbReference>
<keyword evidence="5" id="KW-0833">Ubl conjugation pathway</keyword>
<dbReference type="Proteomes" id="UP000076761">
    <property type="component" value="Unassembled WGS sequence"/>
</dbReference>
<protein>
    <recommendedName>
        <fullName evidence="3">ubiquitinyl hydrolase 1</fullName>
        <ecNumber evidence="3">3.4.19.12</ecNumber>
    </recommendedName>
</protein>
<feature type="compositionally biased region" description="Low complexity" evidence="8">
    <location>
        <begin position="1"/>
        <end position="20"/>
    </location>
</feature>
<dbReference type="InterPro" id="IPR035927">
    <property type="entry name" value="DUSP-like_sf"/>
</dbReference>
<evidence type="ECO:0000313" key="11">
    <source>
        <dbReference type="EMBL" id="KZT18330.1"/>
    </source>
</evidence>
<evidence type="ECO:0000256" key="8">
    <source>
        <dbReference type="SAM" id="MobiDB-lite"/>
    </source>
</evidence>
<comment type="similarity">
    <text evidence="2">Belongs to the peptidase C19 family.</text>
</comment>
<dbReference type="Pfam" id="PF00443">
    <property type="entry name" value="UCH"/>
    <property type="match status" value="1"/>
</dbReference>
<dbReference type="STRING" id="1314782.A0A165MH88"/>
<dbReference type="InterPro" id="IPR001394">
    <property type="entry name" value="Peptidase_C19_UCH"/>
</dbReference>
<keyword evidence="4" id="KW-0645">Protease</keyword>
<dbReference type="SUPFAM" id="SSF54001">
    <property type="entry name" value="Cysteine proteinases"/>
    <property type="match status" value="1"/>
</dbReference>
<evidence type="ECO:0000256" key="7">
    <source>
        <dbReference type="ARBA" id="ARBA00022807"/>
    </source>
</evidence>
<feature type="compositionally biased region" description="Polar residues" evidence="8">
    <location>
        <begin position="1251"/>
        <end position="1260"/>
    </location>
</feature>
<dbReference type="PROSITE" id="PS00973">
    <property type="entry name" value="USP_2"/>
    <property type="match status" value="1"/>
</dbReference>
<dbReference type="Gene3D" id="3.90.70.10">
    <property type="entry name" value="Cysteine proteinases"/>
    <property type="match status" value="2"/>
</dbReference>
<dbReference type="PANTHER" id="PTHR21646:SF24">
    <property type="entry name" value="UBIQUITIN CARBOXYL-TERMINAL HYDROLASE"/>
    <property type="match status" value="1"/>
</dbReference>
<dbReference type="OrthoDB" id="292964at2759"/>
<dbReference type="SMART" id="SM00695">
    <property type="entry name" value="DUSP"/>
    <property type="match status" value="1"/>
</dbReference>
<evidence type="ECO:0000256" key="5">
    <source>
        <dbReference type="ARBA" id="ARBA00022786"/>
    </source>
</evidence>
<feature type="domain" description="USP" evidence="9">
    <location>
        <begin position="408"/>
        <end position="1105"/>
    </location>
</feature>
<dbReference type="FunCoup" id="A0A165MH88">
    <property type="interactions" value="453"/>
</dbReference>
<feature type="compositionally biased region" description="Low complexity" evidence="8">
    <location>
        <begin position="1222"/>
        <end position="1233"/>
    </location>
</feature>
<dbReference type="InterPro" id="IPR006615">
    <property type="entry name" value="Pept_C19_DUSP"/>
</dbReference>
<feature type="compositionally biased region" description="Low complexity" evidence="8">
    <location>
        <begin position="1176"/>
        <end position="1185"/>
    </location>
</feature>
<dbReference type="Gene3D" id="3.30.2230.10">
    <property type="entry name" value="DUSP-like"/>
    <property type="match status" value="1"/>
</dbReference>
<proteinExistence type="inferred from homology"/>
<keyword evidence="12" id="KW-1185">Reference proteome</keyword>
<evidence type="ECO:0000256" key="3">
    <source>
        <dbReference type="ARBA" id="ARBA00012759"/>
    </source>
</evidence>
<evidence type="ECO:0000256" key="2">
    <source>
        <dbReference type="ARBA" id="ARBA00009085"/>
    </source>
</evidence>
<evidence type="ECO:0000259" key="10">
    <source>
        <dbReference type="PROSITE" id="PS51283"/>
    </source>
</evidence>
<dbReference type="InterPro" id="IPR028889">
    <property type="entry name" value="USP"/>
</dbReference>
<evidence type="ECO:0000313" key="12">
    <source>
        <dbReference type="Proteomes" id="UP000076761"/>
    </source>
</evidence>
<feature type="region of interest" description="Disordered" evidence="8">
    <location>
        <begin position="1215"/>
        <end position="1323"/>
    </location>
</feature>
<dbReference type="InterPro" id="IPR038765">
    <property type="entry name" value="Papain-like_cys_pep_sf"/>
</dbReference>
<organism evidence="11 12">
    <name type="scientific">Neolentinus lepideus HHB14362 ss-1</name>
    <dbReference type="NCBI Taxonomy" id="1314782"/>
    <lineage>
        <taxon>Eukaryota</taxon>
        <taxon>Fungi</taxon>
        <taxon>Dikarya</taxon>
        <taxon>Basidiomycota</taxon>
        <taxon>Agaricomycotina</taxon>
        <taxon>Agaricomycetes</taxon>
        <taxon>Gloeophyllales</taxon>
        <taxon>Gloeophyllaceae</taxon>
        <taxon>Neolentinus</taxon>
    </lineage>
</organism>
<sequence>MVSLPSPSSSPTLTSQESPSNPSSRKRQRSLSMQSDASSPKRSASEGPNQELPPQPSISKVVAQDIDAQMDEREEDCDIEPPLPSSSVTNSLPRFTPMSGSEKFDAVESLKKVPMSAGETWYVLSRTWYRRWEKACTGQVDKDGPIEEKDIGPVENSDILDKDGNLLTTVTEGVHVEFVPKSVWDMFERWYGECEKPIPRAVILRGISRQPHLEIHVPRFRVFRLTQNLDPSKSNIPPVYVSASSMFTVTDLLRRLCHAVAPEDPDSYVVYRIDNNDLEGSQCTMQQLLASQIEKIPESEETIETSTINSGDAFVVEVQEDGKWLVGPHVAVGSGANTQSTTNSSTKPPPLFTEDNAFFGRSKPTSEASNAVSKAASDTSTFSIKPSSSLISTPSISRLKSSQEPGTLGLGNMGNTCFMNSALQCLAHTKELTEYFLTGVFQDELNPDNPLGMHGAIAEAFGALLQRVWAKYPTSSSYSPRDFKQALQRFAPQFSGYQQHDSQELVAFLLDGLHEDLNRIKKKPYVEKPDWEGGGEKELVELGKNSWDGYLLRNDSVIVDLFQGQYRSTLVCPECQKVSITFDPFMYLTLPLPVKKKWRHEIYYVPWDLSKPHLKVPIEINRDSSFKDVRQLLGRWMGSSPDNLLPLEIFNHRFYKVFDDNCLCGDVSASDTIVCFELPCNAQLNPKYKRQSSDPFIMPIFLCDVAGARTSYGRSSSISHFGYPFISVITDEQARSQDLIYTAVVERLSRWTANARHLYSWEEVLADDMEEVPIPITGFPPMNSVTEFKENGDIVTVEEAVPEEGDIVDEKAVVVRDDVTTNGAPGGVPKITGPKKDVFNLRLQYGYEKLGAGFSTMGTHVSWEKRAESARQAFPEDPNPVLLQEGDALLCEFDENMKAFFFGDSNTHWEHALWERFEEFIHPEYEEAKKSAETAMTRGISLQDCLAEFTKEEQLGEDDLWYCPRCKKHQQATKKFDLWSVPDILVVHLKRFSNSRMLRDKIDAFVDFPVEGLDLTELAGERQVARNLQAQGLDVTEFGDLDEPLIYDLYAVDEHLGGLGGGHYRAYAHNHVTDKWYHFDDSSVTPAKPSEAVNANAYLLFYKRRTNRPLGGKTHVKIEEARSKPHTYPNGSQADIADDMQLPTPPDEIAPLSDMTKDLLYSNTTDLLPFRGLPSPVLSSSGSSPHMLDDGDPPSFDESQFDDLLQTSSDPLVFANKRYDFPSPSSHASPTSSNEVEVDDNERVDNWMDFPSSTQSSAPQSKLWDVNYRPEDSQSPLPSSDYSDLSPVLSAVSDNPFTETTVPVDDDFDPPDISSSHSTRHLI</sequence>
<dbReference type="GO" id="GO:0004843">
    <property type="term" value="F:cysteine-type deubiquitinase activity"/>
    <property type="evidence" value="ECO:0007669"/>
    <property type="project" value="UniProtKB-EC"/>
</dbReference>
<dbReference type="Pfam" id="PF06337">
    <property type="entry name" value="DUSP"/>
    <property type="match status" value="1"/>
</dbReference>
<evidence type="ECO:0000256" key="4">
    <source>
        <dbReference type="ARBA" id="ARBA00022670"/>
    </source>
</evidence>
<name>A0A165MH88_9AGAM</name>
<dbReference type="InterPro" id="IPR050185">
    <property type="entry name" value="Ub_carboxyl-term_hydrolase"/>
</dbReference>
<keyword evidence="6" id="KW-0378">Hydrolase</keyword>
<feature type="region of interest" description="Disordered" evidence="8">
    <location>
        <begin position="1"/>
        <end position="94"/>
    </location>
</feature>
<feature type="compositionally biased region" description="Polar residues" evidence="8">
    <location>
        <begin position="30"/>
        <end position="48"/>
    </location>
</feature>
<feature type="compositionally biased region" description="Acidic residues" evidence="8">
    <location>
        <begin position="68"/>
        <end position="79"/>
    </location>
</feature>
<dbReference type="EC" id="3.4.19.12" evidence="3"/>
<evidence type="ECO:0000256" key="6">
    <source>
        <dbReference type="ARBA" id="ARBA00022801"/>
    </source>
</evidence>
<dbReference type="PROSITE" id="PS00972">
    <property type="entry name" value="USP_1"/>
    <property type="match status" value="1"/>
</dbReference>
<comment type="catalytic activity">
    <reaction evidence="1">
        <text>Thiol-dependent hydrolysis of ester, thioester, amide, peptide and isopeptide bonds formed by the C-terminal Gly of ubiquitin (a 76-residue protein attached to proteins as an intracellular targeting signal).</text>
        <dbReference type="EC" id="3.4.19.12"/>
    </reaction>
</comment>
<feature type="compositionally biased region" description="Polar residues" evidence="8">
    <location>
        <begin position="335"/>
        <end position="346"/>
    </location>
</feature>
<feature type="compositionally biased region" description="Low complexity" evidence="8">
    <location>
        <begin position="377"/>
        <end position="397"/>
    </location>
</feature>
<dbReference type="PROSITE" id="PS50235">
    <property type="entry name" value="USP_3"/>
    <property type="match status" value="1"/>
</dbReference>
<dbReference type="InParanoid" id="A0A165MH88"/>
<dbReference type="SUPFAM" id="SSF143791">
    <property type="entry name" value="DUSP-like"/>
    <property type="match status" value="1"/>
</dbReference>
<feature type="region of interest" description="Disordered" evidence="8">
    <location>
        <begin position="331"/>
        <end position="403"/>
    </location>
</feature>
<feature type="compositionally biased region" description="Polar residues" evidence="8">
    <location>
        <begin position="363"/>
        <end position="372"/>
    </location>
</feature>
<dbReference type="PANTHER" id="PTHR21646">
    <property type="entry name" value="UBIQUITIN CARBOXYL-TERMINAL HYDROLASE"/>
    <property type="match status" value="1"/>
</dbReference>
<gene>
    <name evidence="11" type="ORF">NEOLEDRAFT_1143524</name>
</gene>